<keyword evidence="2" id="KW-1185">Reference proteome</keyword>
<dbReference type="RefSeq" id="WP_308732380.1">
    <property type="nucleotide sequence ID" value="NZ_JAJEQN010000049.1"/>
</dbReference>
<evidence type="ECO:0000313" key="1">
    <source>
        <dbReference type="EMBL" id="MCC2222784.1"/>
    </source>
</evidence>
<reference evidence="1 2" key="1">
    <citation type="submission" date="2021-10" db="EMBL/GenBank/DDBJ databases">
        <title>Anaerobic single-cell dispensing facilitates the cultivation of human gut bacteria.</title>
        <authorList>
            <person name="Afrizal A."/>
        </authorList>
    </citation>
    <scope>NUCLEOTIDE SEQUENCE [LARGE SCALE GENOMIC DNA]</scope>
    <source>
        <strain evidence="1 2">CLA-AA-H224</strain>
    </source>
</reference>
<accession>A0AAE3E6V4</accession>
<organism evidence="1 2">
    <name type="scientific">Anthropogastromicrobium aceti</name>
    <dbReference type="NCBI Taxonomy" id="2981768"/>
    <lineage>
        <taxon>Bacteria</taxon>
        <taxon>Bacillati</taxon>
        <taxon>Bacillota</taxon>
        <taxon>Clostridia</taxon>
        <taxon>Lachnospirales</taxon>
        <taxon>Lachnospiraceae</taxon>
        <taxon>Anthropogastromicrobium</taxon>
    </lineage>
</organism>
<sequence length="159" mass="18508">MQQSNESSTFPIDIEKLLADGNIIKIKPQGYSMYPLFIPGRDEACIEHVAFSSLKRGDVVLYRRDESILVLHRIWKITNDSFYMVGDNQTQIEGPLRADQVRGKMIGFVRNGKFTDVQNPPYRFFSSLWLFLRPIRPLAWKLMKQLRKAFKALTPTKKK</sequence>
<protein>
    <submittedName>
        <fullName evidence="1">S24/S26 family peptidase</fullName>
    </submittedName>
</protein>
<dbReference type="CDD" id="cd06462">
    <property type="entry name" value="Peptidase_S24_S26"/>
    <property type="match status" value="1"/>
</dbReference>
<gene>
    <name evidence="1" type="ORF">LKD48_14330</name>
</gene>
<name>A0AAE3E6V4_9FIRM</name>
<proteinExistence type="predicted"/>
<comment type="caution">
    <text evidence="1">The sequence shown here is derived from an EMBL/GenBank/DDBJ whole genome shotgun (WGS) entry which is preliminary data.</text>
</comment>
<dbReference type="InterPro" id="IPR036286">
    <property type="entry name" value="LexA/Signal_pep-like_sf"/>
</dbReference>
<dbReference type="SUPFAM" id="SSF51306">
    <property type="entry name" value="LexA/Signal peptidase"/>
    <property type="match status" value="1"/>
</dbReference>
<evidence type="ECO:0000313" key="2">
    <source>
        <dbReference type="Proteomes" id="UP001198200"/>
    </source>
</evidence>
<dbReference type="Proteomes" id="UP001198200">
    <property type="component" value="Unassembled WGS sequence"/>
</dbReference>
<dbReference type="EMBL" id="JAJEQN010000049">
    <property type="protein sequence ID" value="MCC2222784.1"/>
    <property type="molecule type" value="Genomic_DNA"/>
</dbReference>
<dbReference type="AlphaFoldDB" id="A0AAE3E6V4"/>